<dbReference type="PANTHER" id="PTHR34222">
    <property type="entry name" value="GAG_PRE-INTEGRS DOMAIN-CONTAINING PROTEIN"/>
    <property type="match status" value="1"/>
</dbReference>
<comment type="caution">
    <text evidence="1">The sequence shown here is derived from an EMBL/GenBank/DDBJ whole genome shotgun (WGS) entry which is preliminary data.</text>
</comment>
<sequence length="251" mass="28401">MKGLSDLTQGADSISTYYTKLKRSWDEMRSIWALPTCTCGATKKIIKHEEDHRLVQFLMGLNDSYSTVRGNILMMSPLPTITGAYSLLIQEEKQREISNNAQISLDASAFASQRKWDNHQSHVKGIKQGFQGQYNNVNFRNNQNRFQTKRSNYFCTHCDMSGHSNERCYILHPELKNKNQNKRMAAVAQNEGNGVMQTSHLAACNISYPSASQEYHDIIASFNKQNIDTSSFSKGHSMVAGPVNDYSPSSW</sequence>
<organism evidence="1 2">
    <name type="scientific">Saponaria officinalis</name>
    <name type="common">Common soapwort</name>
    <name type="synonym">Lychnis saponaria</name>
    <dbReference type="NCBI Taxonomy" id="3572"/>
    <lineage>
        <taxon>Eukaryota</taxon>
        <taxon>Viridiplantae</taxon>
        <taxon>Streptophyta</taxon>
        <taxon>Embryophyta</taxon>
        <taxon>Tracheophyta</taxon>
        <taxon>Spermatophyta</taxon>
        <taxon>Magnoliopsida</taxon>
        <taxon>eudicotyledons</taxon>
        <taxon>Gunneridae</taxon>
        <taxon>Pentapetalae</taxon>
        <taxon>Caryophyllales</taxon>
        <taxon>Caryophyllaceae</taxon>
        <taxon>Caryophylleae</taxon>
        <taxon>Saponaria</taxon>
    </lineage>
</organism>
<dbReference type="AlphaFoldDB" id="A0AAW1HG57"/>
<dbReference type="Proteomes" id="UP001443914">
    <property type="component" value="Unassembled WGS sequence"/>
</dbReference>
<evidence type="ECO:0000313" key="1">
    <source>
        <dbReference type="EMBL" id="KAK9675626.1"/>
    </source>
</evidence>
<keyword evidence="2" id="KW-1185">Reference proteome</keyword>
<accession>A0AAW1HG57</accession>
<name>A0AAW1HG57_SAPOF</name>
<proteinExistence type="predicted"/>
<dbReference type="PANTHER" id="PTHR34222:SF33">
    <property type="entry name" value="RETROTRANSPOSON GAG DOMAIN-CONTAINING PROTEIN"/>
    <property type="match status" value="1"/>
</dbReference>
<reference evidence="1" key="1">
    <citation type="submission" date="2024-03" db="EMBL/GenBank/DDBJ databases">
        <title>WGS assembly of Saponaria officinalis var. Norfolk2.</title>
        <authorList>
            <person name="Jenkins J."/>
            <person name="Shu S."/>
            <person name="Grimwood J."/>
            <person name="Barry K."/>
            <person name="Goodstein D."/>
            <person name="Schmutz J."/>
            <person name="Leebens-Mack J."/>
            <person name="Osbourn A."/>
        </authorList>
    </citation>
    <scope>NUCLEOTIDE SEQUENCE [LARGE SCALE GENOMIC DNA]</scope>
    <source>
        <strain evidence="1">JIC</strain>
    </source>
</reference>
<gene>
    <name evidence="1" type="ORF">RND81_11G019600</name>
</gene>
<protein>
    <submittedName>
        <fullName evidence="1">Uncharacterized protein</fullName>
    </submittedName>
</protein>
<dbReference type="EMBL" id="JBDFQZ010000011">
    <property type="protein sequence ID" value="KAK9675626.1"/>
    <property type="molecule type" value="Genomic_DNA"/>
</dbReference>
<evidence type="ECO:0000313" key="2">
    <source>
        <dbReference type="Proteomes" id="UP001443914"/>
    </source>
</evidence>